<name>X1W129_9ZZZZ</name>
<comment type="caution">
    <text evidence="1">The sequence shown here is derived from an EMBL/GenBank/DDBJ whole genome shotgun (WGS) entry which is preliminary data.</text>
</comment>
<reference evidence="1" key="1">
    <citation type="journal article" date="2014" name="Front. Microbiol.">
        <title>High frequency of phylogenetically diverse reductive dehalogenase-homologous genes in deep subseafloor sedimentary metagenomes.</title>
        <authorList>
            <person name="Kawai M."/>
            <person name="Futagami T."/>
            <person name="Toyoda A."/>
            <person name="Takaki Y."/>
            <person name="Nishi S."/>
            <person name="Hori S."/>
            <person name="Arai W."/>
            <person name="Tsubouchi T."/>
            <person name="Morono Y."/>
            <person name="Uchiyama I."/>
            <person name="Ito T."/>
            <person name="Fujiyama A."/>
            <person name="Inagaki F."/>
            <person name="Takami H."/>
        </authorList>
    </citation>
    <scope>NUCLEOTIDE SEQUENCE</scope>
    <source>
        <strain evidence="1">Expedition CK06-06</strain>
    </source>
</reference>
<evidence type="ECO:0000313" key="1">
    <source>
        <dbReference type="EMBL" id="GAJ21235.1"/>
    </source>
</evidence>
<dbReference type="EMBL" id="BARW01038214">
    <property type="protein sequence ID" value="GAJ21235.1"/>
    <property type="molecule type" value="Genomic_DNA"/>
</dbReference>
<dbReference type="AlphaFoldDB" id="X1W129"/>
<protein>
    <submittedName>
        <fullName evidence="1">Uncharacterized protein</fullName>
    </submittedName>
</protein>
<feature type="non-terminal residue" evidence="1">
    <location>
        <position position="112"/>
    </location>
</feature>
<accession>X1W129</accession>
<gene>
    <name evidence="1" type="ORF">S12H4_58725</name>
</gene>
<sequence>MAETSIFSQALGVSSGGWKNYGCRSKCVASNISDDATIIKISFQGGDLEGFTINDAFVGHASSGGDDWDFDGSQVRVTFSGGSDSVTIGAGATVESDEITYTVDDTIDLIVS</sequence>
<organism evidence="1">
    <name type="scientific">marine sediment metagenome</name>
    <dbReference type="NCBI Taxonomy" id="412755"/>
    <lineage>
        <taxon>unclassified sequences</taxon>
        <taxon>metagenomes</taxon>
        <taxon>ecological metagenomes</taxon>
    </lineage>
</organism>
<proteinExistence type="predicted"/>